<proteinExistence type="inferred from homology"/>
<dbReference type="InterPro" id="IPR006311">
    <property type="entry name" value="TAT_signal"/>
</dbReference>
<evidence type="ECO:0000256" key="5">
    <source>
        <dbReference type="SAM" id="SignalP"/>
    </source>
</evidence>
<dbReference type="InterPro" id="IPR039424">
    <property type="entry name" value="SBP_5"/>
</dbReference>
<dbReference type="SUPFAM" id="SSF53850">
    <property type="entry name" value="Periplasmic binding protein-like II"/>
    <property type="match status" value="1"/>
</dbReference>
<name>A0A8G2BG39_9PROT</name>
<dbReference type="PANTHER" id="PTHR30290">
    <property type="entry name" value="PERIPLASMIC BINDING COMPONENT OF ABC TRANSPORTER"/>
    <property type="match status" value="1"/>
</dbReference>
<evidence type="ECO:0000256" key="2">
    <source>
        <dbReference type="ARBA" id="ARBA00005695"/>
    </source>
</evidence>
<dbReference type="Gene3D" id="3.40.190.10">
    <property type="entry name" value="Periplasmic binding protein-like II"/>
    <property type="match status" value="1"/>
</dbReference>
<evidence type="ECO:0000256" key="4">
    <source>
        <dbReference type="ARBA" id="ARBA00022729"/>
    </source>
</evidence>
<dbReference type="PIRSF" id="PIRSF002741">
    <property type="entry name" value="MppA"/>
    <property type="match status" value="1"/>
</dbReference>
<dbReference type="PANTHER" id="PTHR30290:SF9">
    <property type="entry name" value="OLIGOPEPTIDE-BINDING PROTEIN APPA"/>
    <property type="match status" value="1"/>
</dbReference>
<evidence type="ECO:0000259" key="6">
    <source>
        <dbReference type="Pfam" id="PF00496"/>
    </source>
</evidence>
<dbReference type="CDD" id="cd08515">
    <property type="entry name" value="PBP2_NikA_DppA_OppA_like_10"/>
    <property type="match status" value="1"/>
</dbReference>
<dbReference type="InterPro" id="IPR030678">
    <property type="entry name" value="Peptide/Ni-bd"/>
</dbReference>
<dbReference type="AlphaFoldDB" id="A0A8G2BG39"/>
<dbReference type="OrthoDB" id="9803988at2"/>
<dbReference type="Gene3D" id="3.10.105.10">
    <property type="entry name" value="Dipeptide-binding Protein, Domain 3"/>
    <property type="match status" value="1"/>
</dbReference>
<gene>
    <name evidence="7" type="ORF">SAMN05660686_01463</name>
</gene>
<feature type="domain" description="Solute-binding protein family 5" evidence="6">
    <location>
        <begin position="81"/>
        <end position="435"/>
    </location>
</feature>
<feature type="chain" id="PRO_5034945440" evidence="5">
    <location>
        <begin position="33"/>
        <end position="513"/>
    </location>
</feature>
<dbReference type="GO" id="GO:0015833">
    <property type="term" value="P:peptide transport"/>
    <property type="evidence" value="ECO:0007669"/>
    <property type="project" value="TreeGrafter"/>
</dbReference>
<dbReference type="GO" id="GO:1904680">
    <property type="term" value="F:peptide transmembrane transporter activity"/>
    <property type="evidence" value="ECO:0007669"/>
    <property type="project" value="TreeGrafter"/>
</dbReference>
<comment type="similarity">
    <text evidence="2">Belongs to the bacterial solute-binding protein 5 family.</text>
</comment>
<dbReference type="GO" id="GO:0030288">
    <property type="term" value="C:outer membrane-bounded periplasmic space"/>
    <property type="evidence" value="ECO:0007669"/>
    <property type="project" value="UniProtKB-ARBA"/>
</dbReference>
<sequence length="513" mass="56665">MTPRTSRRVGLRGAAVLAALTAAAWLPTPAEAGKANDTLNIAWDRELPNADYYFNNSREGIVVNRMIWDNLIYRDPNTGEFKGLLAESFEIVDDTTFEFKLRKGVTFHNGEEFDAGDVVATINFLLKPDTGKLAQQGVDWIKGAEAIDDYTVRIYAIEPNPLALLYLAGDVPIYPEKYYAEVGPSGMGQAPVGTGPYKVEKLVPGKEIVFKANENYYAGSPKGQPAIGTIHQRTIPDVNTQIVELTSGKLDWIWKVPPDQAEKLATLPSLNVVSAGTMRVGYLTFDVTGKSGDNPFQDVRVRKAVSHAIDRKAIVDNIVRGASEVIHSACFPEQFGCTQDVTQYEYDPEKAKALLAEAGYPDGFRTEFYAYRNRDYLEPMLGFLQQVGIETDLRFGKYAATRDAIRSGNVPLAFMTWGSGSVPDVDAIAPVFFGGGPDDLAQDPEVHEALKKGGGTVDRDVRLAAYDKALNKIAAEAYWLPLWTFNTNYAMSQDVDWTPTADEIPRFFLADWK</sequence>
<dbReference type="Proteomes" id="UP000198615">
    <property type="component" value="Unassembled WGS sequence"/>
</dbReference>
<comment type="caution">
    <text evidence="7">The sequence shown here is derived from an EMBL/GenBank/DDBJ whole genome shotgun (WGS) entry which is preliminary data.</text>
</comment>
<accession>A0A8G2BG39</accession>
<evidence type="ECO:0000256" key="1">
    <source>
        <dbReference type="ARBA" id="ARBA00004418"/>
    </source>
</evidence>
<evidence type="ECO:0000313" key="7">
    <source>
        <dbReference type="EMBL" id="SDF50375.1"/>
    </source>
</evidence>
<dbReference type="InterPro" id="IPR000914">
    <property type="entry name" value="SBP_5_dom"/>
</dbReference>
<keyword evidence="3" id="KW-0813">Transport</keyword>
<dbReference type="EMBL" id="FNBW01000004">
    <property type="protein sequence ID" value="SDF50375.1"/>
    <property type="molecule type" value="Genomic_DNA"/>
</dbReference>
<dbReference type="PROSITE" id="PS51318">
    <property type="entry name" value="TAT"/>
    <property type="match status" value="1"/>
</dbReference>
<reference evidence="7 8" key="1">
    <citation type="submission" date="2016-10" db="EMBL/GenBank/DDBJ databases">
        <authorList>
            <person name="Varghese N."/>
            <person name="Submissions S."/>
        </authorList>
    </citation>
    <scope>NUCLEOTIDE SEQUENCE [LARGE SCALE GENOMIC DNA]</scope>
    <source>
        <strain evidence="7 8">DSM 18839</strain>
    </source>
</reference>
<evidence type="ECO:0000256" key="3">
    <source>
        <dbReference type="ARBA" id="ARBA00022448"/>
    </source>
</evidence>
<organism evidence="7 8">
    <name type="scientific">Thalassobaculum litoreum DSM 18839</name>
    <dbReference type="NCBI Taxonomy" id="1123362"/>
    <lineage>
        <taxon>Bacteria</taxon>
        <taxon>Pseudomonadati</taxon>
        <taxon>Pseudomonadota</taxon>
        <taxon>Alphaproteobacteria</taxon>
        <taxon>Rhodospirillales</taxon>
        <taxon>Thalassobaculaceae</taxon>
        <taxon>Thalassobaculum</taxon>
    </lineage>
</organism>
<protein>
    <submittedName>
        <fullName evidence="7">Peptide/nickel transport system substrate-binding protein</fullName>
    </submittedName>
</protein>
<feature type="signal peptide" evidence="5">
    <location>
        <begin position="1"/>
        <end position="32"/>
    </location>
</feature>
<evidence type="ECO:0000313" key="8">
    <source>
        <dbReference type="Proteomes" id="UP000198615"/>
    </source>
</evidence>
<dbReference type="Pfam" id="PF00496">
    <property type="entry name" value="SBP_bac_5"/>
    <property type="match status" value="1"/>
</dbReference>
<keyword evidence="8" id="KW-1185">Reference proteome</keyword>
<comment type="subcellular location">
    <subcellularLocation>
        <location evidence="1">Periplasm</location>
    </subcellularLocation>
</comment>
<dbReference type="RefSeq" id="WP_051243931.1">
    <property type="nucleotide sequence ID" value="NZ_FNBW01000004.1"/>
</dbReference>
<keyword evidence="4 5" id="KW-0732">Signal</keyword>
<dbReference type="GO" id="GO:0043190">
    <property type="term" value="C:ATP-binding cassette (ABC) transporter complex"/>
    <property type="evidence" value="ECO:0007669"/>
    <property type="project" value="InterPro"/>
</dbReference>